<evidence type="ECO:0000256" key="3">
    <source>
        <dbReference type="ARBA" id="ARBA00022692"/>
    </source>
</evidence>
<evidence type="ECO:0000313" key="7">
    <source>
        <dbReference type="EMBL" id="HHP81903.1"/>
    </source>
</evidence>
<evidence type="ECO:0000256" key="5">
    <source>
        <dbReference type="ARBA" id="ARBA00023136"/>
    </source>
</evidence>
<organism evidence="7">
    <name type="scientific">Ignisphaera aggregans</name>
    <dbReference type="NCBI Taxonomy" id="334771"/>
    <lineage>
        <taxon>Archaea</taxon>
        <taxon>Thermoproteota</taxon>
        <taxon>Thermoprotei</taxon>
        <taxon>Desulfurococcales</taxon>
        <taxon>Desulfurococcaceae</taxon>
        <taxon>Ignisphaera</taxon>
    </lineage>
</organism>
<comment type="subcellular location">
    <subcellularLocation>
        <location evidence="1">Cell membrane</location>
        <topology evidence="1">Multi-pass membrane protein</topology>
    </subcellularLocation>
</comment>
<gene>
    <name evidence="7" type="ORF">ENM84_04480</name>
</gene>
<keyword evidence="3 6" id="KW-0812">Transmembrane</keyword>
<accession>A0A7C5XII1</accession>
<dbReference type="AlphaFoldDB" id="A0A7C5XII1"/>
<keyword evidence="2" id="KW-1003">Cell membrane</keyword>
<evidence type="ECO:0000256" key="6">
    <source>
        <dbReference type="SAM" id="Phobius"/>
    </source>
</evidence>
<evidence type="ECO:0000256" key="1">
    <source>
        <dbReference type="ARBA" id="ARBA00004651"/>
    </source>
</evidence>
<evidence type="ECO:0000256" key="4">
    <source>
        <dbReference type="ARBA" id="ARBA00022989"/>
    </source>
</evidence>
<dbReference type="PANTHER" id="PTHR34583">
    <property type="entry name" value="ANTIPORTER SUBUNIT MNHC2-RELATED"/>
    <property type="match status" value="1"/>
</dbReference>
<dbReference type="InterPro" id="IPR050601">
    <property type="entry name" value="CPA3_antiporter_subunitC"/>
</dbReference>
<dbReference type="EMBL" id="DRZI01000191">
    <property type="protein sequence ID" value="HHP81903.1"/>
    <property type="molecule type" value="Genomic_DNA"/>
</dbReference>
<sequence>MSDVIVQLALRTSIVAFIVNIAIALYGILSRPSLIKKYMCLLIFTDSINLFAIFLGFRLIRSSYPSPPILSREPETIEDLERFVEIAVDPLPQALTLTAIVIGLATSMFILGLILMYYEHYKTTDIHVGEVEEVEESSE</sequence>
<evidence type="ECO:0000256" key="2">
    <source>
        <dbReference type="ARBA" id="ARBA00022475"/>
    </source>
</evidence>
<proteinExistence type="predicted"/>
<dbReference type="Pfam" id="PF00420">
    <property type="entry name" value="Oxidored_q2"/>
    <property type="match status" value="1"/>
</dbReference>
<feature type="transmembrane region" description="Helical" evidence="6">
    <location>
        <begin position="6"/>
        <end position="29"/>
    </location>
</feature>
<comment type="caution">
    <text evidence="7">The sequence shown here is derived from an EMBL/GenBank/DDBJ whole genome shotgun (WGS) entry which is preliminary data.</text>
</comment>
<feature type="transmembrane region" description="Helical" evidence="6">
    <location>
        <begin position="41"/>
        <end position="60"/>
    </location>
</feature>
<feature type="transmembrane region" description="Helical" evidence="6">
    <location>
        <begin position="94"/>
        <end position="118"/>
    </location>
</feature>
<dbReference type="InterPro" id="IPR039428">
    <property type="entry name" value="NUOK/Mnh_C1-like"/>
</dbReference>
<reference evidence="7" key="1">
    <citation type="journal article" date="2020" name="mSystems">
        <title>Genome- and Community-Level Interaction Insights into Carbon Utilization and Element Cycling Functions of Hydrothermarchaeota in Hydrothermal Sediment.</title>
        <authorList>
            <person name="Zhou Z."/>
            <person name="Liu Y."/>
            <person name="Xu W."/>
            <person name="Pan J."/>
            <person name="Luo Z.H."/>
            <person name="Li M."/>
        </authorList>
    </citation>
    <scope>NUCLEOTIDE SEQUENCE [LARGE SCALE GENOMIC DNA]</scope>
    <source>
        <strain evidence="7">SpSt-1121</strain>
    </source>
</reference>
<keyword evidence="4 6" id="KW-1133">Transmembrane helix</keyword>
<keyword evidence="5 6" id="KW-0472">Membrane</keyword>
<dbReference type="Gene3D" id="1.10.287.3510">
    <property type="match status" value="1"/>
</dbReference>
<dbReference type="PANTHER" id="PTHR34583:SF2">
    <property type="entry name" value="ANTIPORTER SUBUNIT MNHC2-RELATED"/>
    <property type="match status" value="1"/>
</dbReference>
<dbReference type="GO" id="GO:0005886">
    <property type="term" value="C:plasma membrane"/>
    <property type="evidence" value="ECO:0007669"/>
    <property type="project" value="UniProtKB-SubCell"/>
</dbReference>
<protein>
    <submittedName>
        <fullName evidence="7">Na+/H+ antiporter subunit C</fullName>
    </submittedName>
</protein>
<name>A0A7C5XII1_9CREN</name>